<evidence type="ECO:0000313" key="5">
    <source>
        <dbReference type="EnsemblProtists" id="EOD20871"/>
    </source>
</evidence>
<reference evidence="5" key="2">
    <citation type="submission" date="2024-10" db="UniProtKB">
        <authorList>
            <consortium name="EnsemblProtists"/>
        </authorList>
    </citation>
    <scope>IDENTIFICATION</scope>
</reference>
<dbReference type="RefSeq" id="XP_005773300.1">
    <property type="nucleotide sequence ID" value="XM_005773243.1"/>
</dbReference>
<dbReference type="PROSITE" id="PS50297">
    <property type="entry name" value="ANK_REP_REGION"/>
    <property type="match status" value="2"/>
</dbReference>
<evidence type="ECO:0000256" key="3">
    <source>
        <dbReference type="PROSITE-ProRule" id="PRU00023"/>
    </source>
</evidence>
<feature type="repeat" description="ANK" evidence="3">
    <location>
        <begin position="30"/>
        <end position="59"/>
    </location>
</feature>
<dbReference type="Proteomes" id="UP000013827">
    <property type="component" value="Unassembled WGS sequence"/>
</dbReference>
<accession>A0A0D3JBI6</accession>
<feature type="repeat" description="ANK" evidence="3">
    <location>
        <begin position="93"/>
        <end position="125"/>
    </location>
</feature>
<feature type="chain" id="PRO_5044244397" description="Fe2OG dioxygenase domain-containing protein" evidence="4">
    <location>
        <begin position="30"/>
        <end position="562"/>
    </location>
</feature>
<dbReference type="SUPFAM" id="SSF48403">
    <property type="entry name" value="Ankyrin repeat"/>
    <property type="match status" value="1"/>
</dbReference>
<evidence type="ECO:0000256" key="1">
    <source>
        <dbReference type="ARBA" id="ARBA00022737"/>
    </source>
</evidence>
<dbReference type="Gene3D" id="1.25.40.20">
    <property type="entry name" value="Ankyrin repeat-containing domain"/>
    <property type="match status" value="1"/>
</dbReference>
<evidence type="ECO:0000256" key="2">
    <source>
        <dbReference type="ARBA" id="ARBA00023043"/>
    </source>
</evidence>
<dbReference type="PROSITE" id="PS50088">
    <property type="entry name" value="ANK_REPEAT"/>
    <property type="match status" value="4"/>
</dbReference>
<keyword evidence="4" id="KW-0732">Signal</keyword>
<evidence type="ECO:0008006" key="7">
    <source>
        <dbReference type="Google" id="ProtNLM"/>
    </source>
</evidence>
<feature type="repeat" description="ANK" evidence="3">
    <location>
        <begin position="60"/>
        <end position="92"/>
    </location>
</feature>
<dbReference type="PANTHER" id="PTHR24171:SF9">
    <property type="entry name" value="ANKYRIN REPEAT DOMAIN-CONTAINING PROTEIN 39"/>
    <property type="match status" value="1"/>
</dbReference>
<organism evidence="5 6">
    <name type="scientific">Emiliania huxleyi (strain CCMP1516)</name>
    <dbReference type="NCBI Taxonomy" id="280463"/>
    <lineage>
        <taxon>Eukaryota</taxon>
        <taxon>Haptista</taxon>
        <taxon>Haptophyta</taxon>
        <taxon>Prymnesiophyceae</taxon>
        <taxon>Isochrysidales</taxon>
        <taxon>Noelaerhabdaceae</taxon>
        <taxon>Emiliania</taxon>
    </lineage>
</organism>
<dbReference type="GeneID" id="17266414"/>
<feature type="signal peptide" evidence="4">
    <location>
        <begin position="1"/>
        <end position="29"/>
    </location>
</feature>
<protein>
    <recommendedName>
        <fullName evidence="7">Fe2OG dioxygenase domain-containing protein</fullName>
    </recommendedName>
</protein>
<proteinExistence type="predicted"/>
<dbReference type="PaxDb" id="2903-EOD20871"/>
<dbReference type="KEGG" id="ehx:EMIHUDRAFT_241678"/>
<evidence type="ECO:0000313" key="6">
    <source>
        <dbReference type="Proteomes" id="UP000013827"/>
    </source>
</evidence>
<dbReference type="SMART" id="SM00248">
    <property type="entry name" value="ANK"/>
    <property type="match status" value="4"/>
</dbReference>
<dbReference type="HOGENOM" id="CLU_485239_0_0_1"/>
<dbReference type="AlphaFoldDB" id="A0A0D3JBI6"/>
<keyword evidence="1" id="KW-0677">Repeat</keyword>
<dbReference type="InterPro" id="IPR002110">
    <property type="entry name" value="Ankyrin_rpt"/>
</dbReference>
<dbReference type="InterPro" id="IPR036770">
    <property type="entry name" value="Ankyrin_rpt-contain_sf"/>
</dbReference>
<sequence length="562" mass="60270">MSPAALGSKYLVLTFAWFLLLLASSAVCATPLHAAAQRDDAAALKRLLAESEDVDVLDARGLSPLHIAAVKGRAAAARLLLQHHASATRADAQGMAPLHLAALGGSAEVTRLLLQHGALLDAVEPTHESTALHISAARPRRDCDVAGVLLEGGASLDLKDGEGRTPYRIAMDVENAPCIELFRGWRSRPSHQDLADVCPAWQGQVFQNSYAHSRPAHVYSATGLFTPAEADLIIQQVEQQGVDTSATCSTDNKTAYERYLLKDGVVEDVAWEELLAVVAARVHACVPPVLHAFNCSKCVQCTTLVRRYRPDERMEVPAHRDQDAALTLVIELHPAEPAPASGGLYVQDGRDQSARRYTGMLAGDAVAHTYELLHGVSLSCEPSSPGCERYSLIIWFQASTEQCATGRPAWVHDRKLQLEANLGDFLEAARSKIGADGADQVDEATARRVLAAHISENGRLTSAAFAAALAALQQSVGMDHTAREAKIEDNLQRFLDAVRVALKRSDVPPAAARRAMQAHSNDEGDFADSNGVVDTKALVEAFAAVQAELDDAPTAGRRNNQA</sequence>
<keyword evidence="6" id="KW-1185">Reference proteome</keyword>
<evidence type="ECO:0000256" key="4">
    <source>
        <dbReference type="SAM" id="SignalP"/>
    </source>
</evidence>
<dbReference type="STRING" id="2903.R1ED00"/>
<reference evidence="6" key="1">
    <citation type="journal article" date="2013" name="Nature">
        <title>Pan genome of the phytoplankton Emiliania underpins its global distribution.</title>
        <authorList>
            <person name="Read B.A."/>
            <person name="Kegel J."/>
            <person name="Klute M.J."/>
            <person name="Kuo A."/>
            <person name="Lefebvre S.C."/>
            <person name="Maumus F."/>
            <person name="Mayer C."/>
            <person name="Miller J."/>
            <person name="Monier A."/>
            <person name="Salamov A."/>
            <person name="Young J."/>
            <person name="Aguilar M."/>
            <person name="Claverie J.M."/>
            <person name="Frickenhaus S."/>
            <person name="Gonzalez K."/>
            <person name="Herman E.K."/>
            <person name="Lin Y.C."/>
            <person name="Napier J."/>
            <person name="Ogata H."/>
            <person name="Sarno A.F."/>
            <person name="Shmutz J."/>
            <person name="Schroeder D."/>
            <person name="de Vargas C."/>
            <person name="Verret F."/>
            <person name="von Dassow P."/>
            <person name="Valentin K."/>
            <person name="Van de Peer Y."/>
            <person name="Wheeler G."/>
            <person name="Dacks J.B."/>
            <person name="Delwiche C.F."/>
            <person name="Dyhrman S.T."/>
            <person name="Glockner G."/>
            <person name="John U."/>
            <person name="Richards T."/>
            <person name="Worden A.Z."/>
            <person name="Zhang X."/>
            <person name="Grigoriev I.V."/>
            <person name="Allen A.E."/>
            <person name="Bidle K."/>
            <person name="Borodovsky M."/>
            <person name="Bowler C."/>
            <person name="Brownlee C."/>
            <person name="Cock J.M."/>
            <person name="Elias M."/>
            <person name="Gladyshev V.N."/>
            <person name="Groth M."/>
            <person name="Guda C."/>
            <person name="Hadaegh A."/>
            <person name="Iglesias-Rodriguez M.D."/>
            <person name="Jenkins J."/>
            <person name="Jones B.M."/>
            <person name="Lawson T."/>
            <person name="Leese F."/>
            <person name="Lindquist E."/>
            <person name="Lobanov A."/>
            <person name="Lomsadze A."/>
            <person name="Malik S.B."/>
            <person name="Marsh M.E."/>
            <person name="Mackinder L."/>
            <person name="Mock T."/>
            <person name="Mueller-Roeber B."/>
            <person name="Pagarete A."/>
            <person name="Parker M."/>
            <person name="Probert I."/>
            <person name="Quesneville H."/>
            <person name="Raines C."/>
            <person name="Rensing S.A."/>
            <person name="Riano-Pachon D.M."/>
            <person name="Richier S."/>
            <person name="Rokitta S."/>
            <person name="Shiraiwa Y."/>
            <person name="Soanes D.M."/>
            <person name="van der Giezen M."/>
            <person name="Wahlund T.M."/>
            <person name="Williams B."/>
            <person name="Wilson W."/>
            <person name="Wolfe G."/>
            <person name="Wurch L.L."/>
        </authorList>
    </citation>
    <scope>NUCLEOTIDE SEQUENCE</scope>
</reference>
<keyword evidence="2 3" id="KW-0040">ANK repeat</keyword>
<dbReference type="eggNOG" id="KOG4177">
    <property type="taxonomic scope" value="Eukaryota"/>
</dbReference>
<feature type="repeat" description="ANK" evidence="3">
    <location>
        <begin position="127"/>
        <end position="161"/>
    </location>
</feature>
<dbReference type="Pfam" id="PF12796">
    <property type="entry name" value="Ank_2"/>
    <property type="match status" value="1"/>
</dbReference>
<dbReference type="EnsemblProtists" id="EOD20871">
    <property type="protein sequence ID" value="EOD20871"/>
    <property type="gene ID" value="EMIHUDRAFT_241678"/>
</dbReference>
<name>A0A0D3JBI6_EMIH1</name>
<dbReference type="PANTHER" id="PTHR24171">
    <property type="entry name" value="ANKYRIN REPEAT DOMAIN-CONTAINING PROTEIN 39-RELATED"/>
    <property type="match status" value="1"/>
</dbReference>